<dbReference type="InterPro" id="IPR004476">
    <property type="entry name" value="RNase_II/RNase_R"/>
</dbReference>
<accession>A0ABV7RJU8</accession>
<feature type="region of interest" description="Disordered" evidence="9">
    <location>
        <begin position="797"/>
        <end position="819"/>
    </location>
</feature>
<dbReference type="NCBIfam" id="TIGR00358">
    <property type="entry name" value="3_prime_RNase"/>
    <property type="match status" value="1"/>
</dbReference>
<proteinExistence type="inferred from homology"/>
<keyword evidence="3 8" id="KW-0963">Cytoplasm</keyword>
<dbReference type="EMBL" id="JBHRXK010000001">
    <property type="protein sequence ID" value="MFC3549919.1"/>
    <property type="molecule type" value="Genomic_DNA"/>
</dbReference>
<dbReference type="InterPro" id="IPR011129">
    <property type="entry name" value="CSD"/>
</dbReference>
<name>A0ABV7RJU8_9GAMM</name>
<dbReference type="InterPro" id="IPR022966">
    <property type="entry name" value="RNase_II/R_CS"/>
</dbReference>
<protein>
    <recommendedName>
        <fullName evidence="8">Ribonuclease R</fullName>
        <shortName evidence="8">RNase R</shortName>
        <ecNumber evidence="8">3.1.13.1</ecNumber>
    </recommendedName>
</protein>
<dbReference type="Pfam" id="PF08206">
    <property type="entry name" value="OB_RNB"/>
    <property type="match status" value="1"/>
</dbReference>
<dbReference type="EC" id="3.1.13.1" evidence="8"/>
<dbReference type="Pfam" id="PF17876">
    <property type="entry name" value="CSD2"/>
    <property type="match status" value="1"/>
</dbReference>
<feature type="compositionally biased region" description="Low complexity" evidence="9">
    <location>
        <begin position="1"/>
        <end position="18"/>
    </location>
</feature>
<organism evidence="11 12">
    <name type="scientific">Lysobacter cavernae</name>
    <dbReference type="NCBI Taxonomy" id="1685901"/>
    <lineage>
        <taxon>Bacteria</taxon>
        <taxon>Pseudomonadati</taxon>
        <taxon>Pseudomonadota</taxon>
        <taxon>Gammaproteobacteria</taxon>
        <taxon>Lysobacterales</taxon>
        <taxon>Lysobacteraceae</taxon>
        <taxon>Lysobacter</taxon>
    </lineage>
</organism>
<comment type="similarity">
    <text evidence="8">Belongs to the RNR ribonuclease family. RNase R subfamily.</text>
</comment>
<dbReference type="InterPro" id="IPR001900">
    <property type="entry name" value="RNase_II/R"/>
</dbReference>
<evidence type="ECO:0000256" key="1">
    <source>
        <dbReference type="ARBA" id="ARBA00001849"/>
    </source>
</evidence>
<dbReference type="HAMAP" id="MF_01895">
    <property type="entry name" value="RNase_R"/>
    <property type="match status" value="1"/>
</dbReference>
<evidence type="ECO:0000256" key="3">
    <source>
        <dbReference type="ARBA" id="ARBA00022490"/>
    </source>
</evidence>
<evidence type="ECO:0000256" key="8">
    <source>
        <dbReference type="HAMAP-Rule" id="MF_01895"/>
    </source>
</evidence>
<dbReference type="CDD" id="cd04471">
    <property type="entry name" value="S1_RNase_R"/>
    <property type="match status" value="1"/>
</dbReference>
<evidence type="ECO:0000256" key="9">
    <source>
        <dbReference type="SAM" id="MobiDB-lite"/>
    </source>
</evidence>
<keyword evidence="12" id="KW-1185">Reference proteome</keyword>
<comment type="function">
    <text evidence="8">3'-5' exoribonuclease that releases 5'-nucleoside monophosphates and is involved in maturation of structured RNAs.</text>
</comment>
<dbReference type="RefSeq" id="WP_386757267.1">
    <property type="nucleotide sequence ID" value="NZ_JBHRXK010000001.1"/>
</dbReference>
<gene>
    <name evidence="8 11" type="primary">rnr</name>
    <name evidence="11" type="ORF">ACFOLC_02710</name>
</gene>
<keyword evidence="7 8" id="KW-0694">RNA-binding</keyword>
<feature type="region of interest" description="Disordered" evidence="9">
    <location>
        <begin position="1"/>
        <end position="76"/>
    </location>
</feature>
<dbReference type="InterPro" id="IPR012340">
    <property type="entry name" value="NA-bd_OB-fold"/>
</dbReference>
<dbReference type="PANTHER" id="PTHR23355:SF9">
    <property type="entry name" value="DIS3-LIKE EXONUCLEASE 2"/>
    <property type="match status" value="1"/>
</dbReference>
<evidence type="ECO:0000313" key="11">
    <source>
        <dbReference type="EMBL" id="MFC3549919.1"/>
    </source>
</evidence>
<dbReference type="InterPro" id="IPR050180">
    <property type="entry name" value="RNR_Ribonuclease"/>
</dbReference>
<dbReference type="Proteomes" id="UP001595740">
    <property type="component" value="Unassembled WGS sequence"/>
</dbReference>
<dbReference type="InterPro" id="IPR013223">
    <property type="entry name" value="RNase_B_OB_dom"/>
</dbReference>
<keyword evidence="6 8" id="KW-0269">Exonuclease</keyword>
<sequence length="819" mass="90542">MSRKPPSSGKSGKKSTAGKSGGTPGKTAPGKGGGKKPAAKRPGWLPEPPPRGFKPKRPLQPMPAAGAHPSGHDPYADREARRYEQPIASREMIVQLLAAADGPLPIEALAEKLALTAPDRFDALTARLRAMVRDGQLLQNRKGEYAPAERMDLIPGVVIANPDGFGFLRPESGGDDLFLPPFEMRKAMHGDRVLVSVTGMDRRGRREGAIVEVLERRLNRLIGRFTLESGISYVVPDDRRIQRNVLIPPESRGEAEHGQLVVTELVQAPDAQRPPIGRVLTVLGDKLTASLAVQAAIHGHEIPHEFPPEVLAEAAAVPITVDAATAAARVDLRALPLVTIDGEDAKDFDDAVYCESNRDGFRLVVAIADVSAYVKPGTPLDVEAANRATSVYFPGFVVPMLPETLSNGICSLKPKVDRLCFVCDMQIDRKGEVTHSKFYEAVMNSHARLTYTQVWNAVMPIPAEGDAVLQELHDEAVAQIGSLLPHIQRLHQLFAILSKARERRGAIEFESSEVRFVLGAQGEVVQAGMLQRNDAHKLIEECMIAANVEAAKFLLATQVPAPYRVHDRPPESKYADLQEFLKEFKLRMPAWAQVHPRDFTELLKKVRERADAALIESVLLRSQSLAVYQPDNLGHFGLALEAYAHFTSPIRRYPDLLVHRAIKHVLSGAKADDYPYSPREMTALSLQSSDRSRRADEAAREVDERYRAAWMEQHVGGEFEGTISGVTSFGLFIELDESKVNGLVHVTQLPHDYYHFDPIRKTLAGERTGREFRLGDRVSIIVMKASVEDRKIDFRLVEERGVKPPPPRGQPAKRQKQKY</sequence>
<dbReference type="InterPro" id="IPR040476">
    <property type="entry name" value="CSD2"/>
</dbReference>
<evidence type="ECO:0000313" key="12">
    <source>
        <dbReference type="Proteomes" id="UP001595740"/>
    </source>
</evidence>
<dbReference type="SMART" id="SM00357">
    <property type="entry name" value="CSP"/>
    <property type="match status" value="1"/>
</dbReference>
<dbReference type="SUPFAM" id="SSF50249">
    <property type="entry name" value="Nucleic acid-binding proteins"/>
    <property type="match status" value="4"/>
</dbReference>
<evidence type="ECO:0000256" key="5">
    <source>
        <dbReference type="ARBA" id="ARBA00022801"/>
    </source>
</evidence>
<dbReference type="SMART" id="SM00316">
    <property type="entry name" value="S1"/>
    <property type="match status" value="1"/>
</dbReference>
<dbReference type="SMART" id="SM00955">
    <property type="entry name" value="RNB"/>
    <property type="match status" value="1"/>
</dbReference>
<comment type="catalytic activity">
    <reaction evidence="1 8">
        <text>Exonucleolytic cleavage in the 3'- to 5'-direction to yield nucleoside 5'-phosphates.</text>
        <dbReference type="EC" id="3.1.13.1"/>
    </reaction>
</comment>
<dbReference type="GO" id="GO:0008859">
    <property type="term" value="F:exoribonuclease II activity"/>
    <property type="evidence" value="ECO:0007669"/>
    <property type="project" value="UniProtKB-EC"/>
</dbReference>
<evidence type="ECO:0000256" key="6">
    <source>
        <dbReference type="ARBA" id="ARBA00022839"/>
    </source>
</evidence>
<dbReference type="InterPro" id="IPR011805">
    <property type="entry name" value="RNase_R"/>
</dbReference>
<evidence type="ECO:0000256" key="4">
    <source>
        <dbReference type="ARBA" id="ARBA00022722"/>
    </source>
</evidence>
<feature type="domain" description="S1 motif" evidence="10">
    <location>
        <begin position="716"/>
        <end position="797"/>
    </location>
</feature>
<comment type="caution">
    <text evidence="11">The sequence shown here is derived from an EMBL/GenBank/DDBJ whole genome shotgun (WGS) entry which is preliminary data.</text>
</comment>
<dbReference type="PANTHER" id="PTHR23355">
    <property type="entry name" value="RIBONUCLEASE"/>
    <property type="match status" value="1"/>
</dbReference>
<dbReference type="Pfam" id="PF00575">
    <property type="entry name" value="S1"/>
    <property type="match status" value="1"/>
</dbReference>
<evidence type="ECO:0000256" key="7">
    <source>
        <dbReference type="ARBA" id="ARBA00022884"/>
    </source>
</evidence>
<keyword evidence="4 8" id="KW-0540">Nuclease</keyword>
<comment type="subcellular location">
    <subcellularLocation>
        <location evidence="2 8">Cytoplasm</location>
    </subcellularLocation>
</comment>
<evidence type="ECO:0000259" key="10">
    <source>
        <dbReference type="PROSITE" id="PS50126"/>
    </source>
</evidence>
<dbReference type="NCBIfam" id="TIGR02063">
    <property type="entry name" value="RNase_R"/>
    <property type="match status" value="1"/>
</dbReference>
<dbReference type="Gene3D" id="2.40.50.140">
    <property type="entry name" value="Nucleic acid-binding proteins"/>
    <property type="match status" value="2"/>
</dbReference>
<dbReference type="Pfam" id="PF00773">
    <property type="entry name" value="RNB"/>
    <property type="match status" value="1"/>
</dbReference>
<dbReference type="InterPro" id="IPR003029">
    <property type="entry name" value="S1_domain"/>
</dbReference>
<dbReference type="PROSITE" id="PS50126">
    <property type="entry name" value="S1"/>
    <property type="match status" value="1"/>
</dbReference>
<evidence type="ECO:0000256" key="2">
    <source>
        <dbReference type="ARBA" id="ARBA00004496"/>
    </source>
</evidence>
<dbReference type="PROSITE" id="PS01175">
    <property type="entry name" value="RIBONUCLEASE_II"/>
    <property type="match status" value="1"/>
</dbReference>
<keyword evidence="5 8" id="KW-0378">Hydrolase</keyword>
<reference evidence="12" key="1">
    <citation type="journal article" date="2019" name="Int. J. Syst. Evol. Microbiol.">
        <title>The Global Catalogue of Microorganisms (GCM) 10K type strain sequencing project: providing services to taxonomists for standard genome sequencing and annotation.</title>
        <authorList>
            <consortium name="The Broad Institute Genomics Platform"/>
            <consortium name="The Broad Institute Genome Sequencing Center for Infectious Disease"/>
            <person name="Wu L."/>
            <person name="Ma J."/>
        </authorList>
    </citation>
    <scope>NUCLEOTIDE SEQUENCE [LARGE SCALE GENOMIC DNA]</scope>
    <source>
        <strain evidence="12">KCTC 42875</strain>
    </source>
</reference>